<keyword evidence="3 8" id="KW-0418">Kinase</keyword>
<feature type="domain" description="PurM-like C-terminal" evidence="7">
    <location>
        <begin position="148"/>
        <end position="318"/>
    </location>
</feature>
<dbReference type="AlphaFoldDB" id="A0A7S7LYC0"/>
<dbReference type="InterPro" id="IPR010918">
    <property type="entry name" value="PurM-like_C_dom"/>
</dbReference>
<dbReference type="InterPro" id="IPR036676">
    <property type="entry name" value="PurM-like_C_sf"/>
</dbReference>
<dbReference type="GO" id="GO:0016260">
    <property type="term" value="P:selenocysteine biosynthetic process"/>
    <property type="evidence" value="ECO:0007669"/>
    <property type="project" value="TreeGrafter"/>
</dbReference>
<keyword evidence="2" id="KW-0547">Nucleotide-binding</keyword>
<evidence type="ECO:0000256" key="4">
    <source>
        <dbReference type="ARBA" id="ARBA00022840"/>
    </source>
</evidence>
<evidence type="ECO:0000256" key="1">
    <source>
        <dbReference type="ARBA" id="ARBA00022679"/>
    </source>
</evidence>
<evidence type="ECO:0000313" key="9">
    <source>
        <dbReference type="Proteomes" id="UP000593836"/>
    </source>
</evidence>
<dbReference type="Pfam" id="PF02769">
    <property type="entry name" value="AIRS_C"/>
    <property type="match status" value="1"/>
</dbReference>
<dbReference type="PANTHER" id="PTHR10256:SF0">
    <property type="entry name" value="INACTIVE SELENIDE, WATER DIKINASE-LIKE PROTEIN-RELATED"/>
    <property type="match status" value="1"/>
</dbReference>
<evidence type="ECO:0000256" key="2">
    <source>
        <dbReference type="ARBA" id="ARBA00022741"/>
    </source>
</evidence>
<dbReference type="NCBIfam" id="TIGR00476">
    <property type="entry name" value="selD"/>
    <property type="match status" value="1"/>
</dbReference>
<dbReference type="InterPro" id="IPR016188">
    <property type="entry name" value="PurM-like_N"/>
</dbReference>
<evidence type="ECO:0000256" key="3">
    <source>
        <dbReference type="ARBA" id="ARBA00022777"/>
    </source>
</evidence>
<keyword evidence="1 8" id="KW-0808">Transferase</keyword>
<dbReference type="PANTHER" id="PTHR10256">
    <property type="entry name" value="SELENIDE, WATER DIKINASE"/>
    <property type="match status" value="1"/>
</dbReference>
<dbReference type="GO" id="GO:0005524">
    <property type="term" value="F:ATP binding"/>
    <property type="evidence" value="ECO:0007669"/>
    <property type="project" value="UniProtKB-KW"/>
</dbReference>
<dbReference type="CDD" id="cd02195">
    <property type="entry name" value="SelD"/>
    <property type="match status" value="1"/>
</dbReference>
<dbReference type="EC" id="2.7.9.3" evidence="8"/>
<dbReference type="SUPFAM" id="SSF56042">
    <property type="entry name" value="PurM C-terminal domain-like"/>
    <property type="match status" value="1"/>
</dbReference>
<dbReference type="Gene3D" id="3.90.650.10">
    <property type="entry name" value="PurM-like C-terminal domain"/>
    <property type="match status" value="1"/>
</dbReference>
<organism evidence="8 9">
    <name type="scientific">Candidatus Sulfurimonas marisnigri</name>
    <dbReference type="NCBI Taxonomy" id="2740405"/>
    <lineage>
        <taxon>Bacteria</taxon>
        <taxon>Pseudomonadati</taxon>
        <taxon>Campylobacterota</taxon>
        <taxon>Epsilonproteobacteria</taxon>
        <taxon>Campylobacterales</taxon>
        <taxon>Sulfurimonadaceae</taxon>
        <taxon>Sulfurimonas</taxon>
    </lineage>
</organism>
<dbReference type="GO" id="GO:0004756">
    <property type="term" value="F:selenide, water dikinase activity"/>
    <property type="evidence" value="ECO:0007669"/>
    <property type="project" value="UniProtKB-EC"/>
</dbReference>
<protein>
    <submittedName>
        <fullName evidence="8">Selenide, water dikinase SelD</fullName>
        <ecNumber evidence="8">2.7.9.3</ecNumber>
    </submittedName>
</protein>
<evidence type="ECO:0000313" key="8">
    <source>
        <dbReference type="EMBL" id="QOY53702.1"/>
    </source>
</evidence>
<sequence length="325" mass="35276">MGPGDLKHTIRSLIPDNENVLVGFENSEDASVFKINKNEALVQTVDFITPVVDDPFVYGKIAAANSLSDIFAMGAEVKTALNIVGFDKTNHGYEVLSEILRGGNEKIKECGGVLIGGHTIESPEMYYGLSVTGMIHPSKILRNNTPKIGHVLVLTKPIGMGILTTAIKRDLLKIETTLEAVKVMETLSYLPSKLLSVYDVSACTDITGFGLLGHAFESTNDAVSLSIDAKSVPVMADAFDLADRDVVPGGTKRNMKYLEDKVTFVGDAIKYKLMFCDAQTSGGLLISMNEKDALEYVKRVEDLTYGYACIIGSIIPRGDRPIIVY</sequence>
<accession>A0A7S7LYC0</accession>
<dbReference type="EMBL" id="CP054493">
    <property type="protein sequence ID" value="QOY53702.1"/>
    <property type="molecule type" value="Genomic_DNA"/>
</dbReference>
<dbReference type="InterPro" id="IPR004536">
    <property type="entry name" value="SPS/SelD"/>
</dbReference>
<dbReference type="InterPro" id="IPR036921">
    <property type="entry name" value="PurM-like_N_sf"/>
</dbReference>
<dbReference type="Pfam" id="PF00586">
    <property type="entry name" value="AIRS"/>
    <property type="match status" value="1"/>
</dbReference>
<gene>
    <name evidence="8" type="primary">selD</name>
    <name evidence="8" type="ORF">HUE87_07250</name>
</gene>
<dbReference type="PIRSF" id="PIRSF036407">
    <property type="entry name" value="Selenphspht_syn"/>
    <property type="match status" value="1"/>
</dbReference>
<keyword evidence="5" id="KW-0711">Selenium</keyword>
<dbReference type="KEGG" id="smas:HUE87_07250"/>
<dbReference type="SUPFAM" id="SSF55326">
    <property type="entry name" value="PurM N-terminal domain-like"/>
    <property type="match status" value="1"/>
</dbReference>
<proteinExistence type="predicted"/>
<reference evidence="8 9" key="1">
    <citation type="submission" date="2020-05" db="EMBL/GenBank/DDBJ databases">
        <title>Sulfurimonas marisnigri, sp. nov., and Sulfurimonas baltica, sp. nov., manganese oxide reducing chemolithoautotrophs of the class Epsilonproteobacteria isolated from the pelagic redoxclines of the Black and Baltic Seas and emended description of the genus Sulfurimonas.</title>
        <authorList>
            <person name="Henkel J.V."/>
            <person name="Laudan C."/>
            <person name="Werner J."/>
            <person name="Neu T."/>
            <person name="Plewe S."/>
            <person name="Sproer C."/>
            <person name="Bunk B."/>
            <person name="Schulz-Vogt H.N."/>
        </authorList>
    </citation>
    <scope>NUCLEOTIDE SEQUENCE [LARGE SCALE GENOMIC DNA]</scope>
    <source>
        <strain evidence="8 9">SoZ1</strain>
    </source>
</reference>
<evidence type="ECO:0000259" key="7">
    <source>
        <dbReference type="Pfam" id="PF02769"/>
    </source>
</evidence>
<evidence type="ECO:0000259" key="6">
    <source>
        <dbReference type="Pfam" id="PF00586"/>
    </source>
</evidence>
<dbReference type="Gene3D" id="3.30.1330.10">
    <property type="entry name" value="PurM-like, N-terminal domain"/>
    <property type="match status" value="1"/>
</dbReference>
<name>A0A7S7LYC0_9BACT</name>
<dbReference type="Proteomes" id="UP000593836">
    <property type="component" value="Chromosome"/>
</dbReference>
<evidence type="ECO:0000256" key="5">
    <source>
        <dbReference type="ARBA" id="ARBA00023266"/>
    </source>
</evidence>
<keyword evidence="9" id="KW-1185">Reference proteome</keyword>
<feature type="domain" description="PurM-like N-terminal" evidence="6">
    <location>
        <begin position="28"/>
        <end position="135"/>
    </location>
</feature>
<keyword evidence="4" id="KW-0067">ATP-binding</keyword>
<dbReference type="GO" id="GO:0005737">
    <property type="term" value="C:cytoplasm"/>
    <property type="evidence" value="ECO:0007669"/>
    <property type="project" value="TreeGrafter"/>
</dbReference>